<name>A0ACC1BDS6_9ROSI</name>
<dbReference type="Proteomes" id="UP001164250">
    <property type="component" value="Chromosome 5"/>
</dbReference>
<comment type="caution">
    <text evidence="1">The sequence shown here is derived from an EMBL/GenBank/DDBJ whole genome shotgun (WGS) entry which is preliminary data.</text>
</comment>
<accession>A0ACC1BDS6</accession>
<evidence type="ECO:0000313" key="1">
    <source>
        <dbReference type="EMBL" id="KAJ0097007.1"/>
    </source>
</evidence>
<sequence length="38" mass="4676">MTLISIHFYWRITSYMLEICFHIMNKVNSYQGKLNHKN</sequence>
<protein>
    <submittedName>
        <fullName evidence="1">Uncharacterized protein</fullName>
    </submittedName>
</protein>
<gene>
    <name evidence="1" type="ORF">Patl1_28011</name>
</gene>
<keyword evidence="2" id="KW-1185">Reference proteome</keyword>
<dbReference type="EMBL" id="CM047901">
    <property type="protein sequence ID" value="KAJ0097007.1"/>
    <property type="molecule type" value="Genomic_DNA"/>
</dbReference>
<reference evidence="2" key="1">
    <citation type="journal article" date="2023" name="G3 (Bethesda)">
        <title>Genome assembly and association tests identify interacting loci associated with vigor, precocity, and sex in interspecific pistachio rootstocks.</title>
        <authorList>
            <person name="Palmer W."/>
            <person name="Jacygrad E."/>
            <person name="Sagayaradj S."/>
            <person name="Cavanaugh K."/>
            <person name="Han R."/>
            <person name="Bertier L."/>
            <person name="Beede B."/>
            <person name="Kafkas S."/>
            <person name="Golino D."/>
            <person name="Preece J."/>
            <person name="Michelmore R."/>
        </authorList>
    </citation>
    <scope>NUCLEOTIDE SEQUENCE [LARGE SCALE GENOMIC DNA]</scope>
</reference>
<evidence type="ECO:0000313" key="2">
    <source>
        <dbReference type="Proteomes" id="UP001164250"/>
    </source>
</evidence>
<proteinExistence type="predicted"/>
<organism evidence="1 2">
    <name type="scientific">Pistacia atlantica</name>
    <dbReference type="NCBI Taxonomy" id="434234"/>
    <lineage>
        <taxon>Eukaryota</taxon>
        <taxon>Viridiplantae</taxon>
        <taxon>Streptophyta</taxon>
        <taxon>Embryophyta</taxon>
        <taxon>Tracheophyta</taxon>
        <taxon>Spermatophyta</taxon>
        <taxon>Magnoliopsida</taxon>
        <taxon>eudicotyledons</taxon>
        <taxon>Gunneridae</taxon>
        <taxon>Pentapetalae</taxon>
        <taxon>rosids</taxon>
        <taxon>malvids</taxon>
        <taxon>Sapindales</taxon>
        <taxon>Anacardiaceae</taxon>
        <taxon>Pistacia</taxon>
    </lineage>
</organism>